<dbReference type="OrthoDB" id="9905975at2759"/>
<dbReference type="GeneTree" id="ENSGT00390000009693"/>
<keyword evidence="5" id="KW-0132">Cell division</keyword>
<evidence type="ECO:0000313" key="15">
    <source>
        <dbReference type="Ensembl" id="ENSSVLP00005031895.1"/>
    </source>
</evidence>
<reference evidence="15" key="2">
    <citation type="submission" date="2025-09" db="UniProtKB">
        <authorList>
            <consortium name="Ensembl"/>
        </authorList>
    </citation>
    <scope>IDENTIFICATION</scope>
</reference>
<dbReference type="InterPro" id="IPR006940">
    <property type="entry name" value="Securin_separation_inhibitor"/>
</dbReference>
<evidence type="ECO:0000256" key="13">
    <source>
        <dbReference type="ARBA" id="ARBA00039185"/>
    </source>
</evidence>
<dbReference type="Proteomes" id="UP000694564">
    <property type="component" value="Chromosome 17"/>
</dbReference>
<keyword evidence="4" id="KW-0963">Cytoplasm</keyword>
<evidence type="ECO:0000256" key="5">
    <source>
        <dbReference type="ARBA" id="ARBA00022618"/>
    </source>
</evidence>
<evidence type="ECO:0000256" key="6">
    <source>
        <dbReference type="ARBA" id="ARBA00022737"/>
    </source>
</evidence>
<name>A0A8D2E161_SCIVU</name>
<evidence type="ECO:0000256" key="10">
    <source>
        <dbReference type="ARBA" id="ARBA00023036"/>
    </source>
</evidence>
<accession>A0A8D2E161</accession>
<keyword evidence="12" id="KW-0131">Cell cycle</keyword>
<dbReference type="GO" id="GO:0051276">
    <property type="term" value="P:chromosome organization"/>
    <property type="evidence" value="ECO:0007669"/>
    <property type="project" value="InterPro"/>
</dbReference>
<reference evidence="15" key="1">
    <citation type="submission" date="2025-08" db="UniProtKB">
        <authorList>
            <consortium name="Ensembl"/>
        </authorList>
    </citation>
    <scope>IDENTIFICATION</scope>
</reference>
<dbReference type="GO" id="GO:0005634">
    <property type="term" value="C:nucleus"/>
    <property type="evidence" value="ECO:0007669"/>
    <property type="project" value="UniProtKB-SubCell"/>
</dbReference>
<keyword evidence="9" id="KW-0832">Ubl conjugation</keyword>
<keyword evidence="8" id="KW-0159">Chromosome partition</keyword>
<dbReference type="PANTHER" id="PTHR10418:SF2">
    <property type="entry name" value="SECURIN"/>
    <property type="match status" value="1"/>
</dbReference>
<proteinExistence type="inferred from homology"/>
<organism evidence="15 16">
    <name type="scientific">Sciurus vulgaris</name>
    <name type="common">Eurasian red squirrel</name>
    <dbReference type="NCBI Taxonomy" id="55149"/>
    <lineage>
        <taxon>Eukaryota</taxon>
        <taxon>Metazoa</taxon>
        <taxon>Chordata</taxon>
        <taxon>Craniata</taxon>
        <taxon>Vertebrata</taxon>
        <taxon>Euteleostomi</taxon>
        <taxon>Mammalia</taxon>
        <taxon>Eutheria</taxon>
        <taxon>Euarchontoglires</taxon>
        <taxon>Glires</taxon>
        <taxon>Rodentia</taxon>
        <taxon>Sciuromorpha</taxon>
        <taxon>Sciuridae</taxon>
        <taxon>Sciurinae</taxon>
        <taxon>Sciurini</taxon>
        <taxon>Sciurus</taxon>
    </lineage>
</organism>
<evidence type="ECO:0000256" key="7">
    <source>
        <dbReference type="ARBA" id="ARBA00022776"/>
    </source>
</evidence>
<keyword evidence="10" id="KW-0729">SH3-binding</keyword>
<dbReference type="PANTHER" id="PTHR10418">
    <property type="entry name" value="SECURIN-3"/>
    <property type="match status" value="1"/>
</dbReference>
<keyword evidence="7" id="KW-0498">Mitosis</keyword>
<keyword evidence="6" id="KW-0677">Repeat</keyword>
<evidence type="ECO:0000313" key="16">
    <source>
        <dbReference type="Proteomes" id="UP000694564"/>
    </source>
</evidence>
<evidence type="ECO:0000256" key="11">
    <source>
        <dbReference type="ARBA" id="ARBA00023242"/>
    </source>
</evidence>
<comment type="subcellular location">
    <subcellularLocation>
        <location evidence="2">Cytoplasm</location>
    </subcellularLocation>
    <subcellularLocation>
        <location evidence="1">Nucleus</location>
    </subcellularLocation>
</comment>
<evidence type="ECO:0000256" key="9">
    <source>
        <dbReference type="ARBA" id="ARBA00022843"/>
    </source>
</evidence>
<feature type="region of interest" description="Disordered" evidence="14">
    <location>
        <begin position="11"/>
        <end position="32"/>
    </location>
</feature>
<sequence>MATLIFVDKENGEPGSGAALRPGLKLGSGPPLEGRAQVSGRILAKYLVLLSKIARKALGTANGATEKTVKTNGPLQRKQPSFSTKKRVETGKPKGLFLPSMTPTQEQNTSFPPIL</sequence>
<feature type="compositionally biased region" description="Polar residues" evidence="14">
    <location>
        <begin position="63"/>
        <end position="83"/>
    </location>
</feature>
<evidence type="ECO:0000256" key="3">
    <source>
        <dbReference type="ARBA" id="ARBA00009264"/>
    </source>
</evidence>
<evidence type="ECO:0000256" key="8">
    <source>
        <dbReference type="ARBA" id="ARBA00022829"/>
    </source>
</evidence>
<evidence type="ECO:0000256" key="2">
    <source>
        <dbReference type="ARBA" id="ARBA00004496"/>
    </source>
</evidence>
<comment type="similarity">
    <text evidence="3">Belongs to the securin family.</text>
</comment>
<dbReference type="GO" id="GO:0045143">
    <property type="term" value="P:homologous chromosome segregation"/>
    <property type="evidence" value="ECO:0007669"/>
    <property type="project" value="TreeGrafter"/>
</dbReference>
<dbReference type="Ensembl" id="ENSSVLT00005035408.1">
    <property type="protein sequence ID" value="ENSSVLP00005031895.1"/>
    <property type="gene ID" value="ENSSVLG00005025101.1"/>
</dbReference>
<keyword evidence="11" id="KW-0539">Nucleus</keyword>
<dbReference type="AlphaFoldDB" id="A0A8D2E161"/>
<dbReference type="GO" id="GO:0017124">
    <property type="term" value="F:SH3 domain binding"/>
    <property type="evidence" value="ECO:0007669"/>
    <property type="project" value="UniProtKB-KW"/>
</dbReference>
<dbReference type="GO" id="GO:0005737">
    <property type="term" value="C:cytoplasm"/>
    <property type="evidence" value="ECO:0007669"/>
    <property type="project" value="UniProtKB-SubCell"/>
</dbReference>
<keyword evidence="16" id="KW-1185">Reference proteome</keyword>
<evidence type="ECO:0000256" key="4">
    <source>
        <dbReference type="ARBA" id="ARBA00022490"/>
    </source>
</evidence>
<protein>
    <recommendedName>
        <fullName evidence="13">Securin</fullName>
    </recommendedName>
</protein>
<evidence type="ECO:0000256" key="14">
    <source>
        <dbReference type="SAM" id="MobiDB-lite"/>
    </source>
</evidence>
<evidence type="ECO:0000256" key="1">
    <source>
        <dbReference type="ARBA" id="ARBA00004123"/>
    </source>
</evidence>
<feature type="region of interest" description="Disordered" evidence="14">
    <location>
        <begin position="63"/>
        <end position="115"/>
    </location>
</feature>
<dbReference type="GO" id="GO:0051301">
    <property type="term" value="P:cell division"/>
    <property type="evidence" value="ECO:0007669"/>
    <property type="project" value="UniProtKB-KW"/>
</dbReference>
<evidence type="ECO:0000256" key="12">
    <source>
        <dbReference type="ARBA" id="ARBA00023306"/>
    </source>
</evidence>
<feature type="compositionally biased region" description="Polar residues" evidence="14">
    <location>
        <begin position="101"/>
        <end position="115"/>
    </location>
</feature>